<dbReference type="InterPro" id="IPR040079">
    <property type="entry name" value="Glutathione_S-Trfase"/>
</dbReference>
<dbReference type="PROSITE" id="PS50405">
    <property type="entry name" value="GST_CTER"/>
    <property type="match status" value="1"/>
</dbReference>
<dbReference type="RefSeq" id="WP_380071233.1">
    <property type="nucleotide sequence ID" value="NZ_JBHRTO010000001.1"/>
</dbReference>
<reference evidence="3" key="1">
    <citation type="journal article" date="2019" name="Int. J. Syst. Evol. Microbiol.">
        <title>The Global Catalogue of Microorganisms (GCM) 10K type strain sequencing project: providing services to taxonomists for standard genome sequencing and annotation.</title>
        <authorList>
            <consortium name="The Broad Institute Genomics Platform"/>
            <consortium name="The Broad Institute Genome Sequencing Center for Infectious Disease"/>
            <person name="Wu L."/>
            <person name="Ma J."/>
        </authorList>
    </citation>
    <scope>NUCLEOTIDE SEQUENCE [LARGE SCALE GENOMIC DNA]</scope>
    <source>
        <strain evidence="3">KCTC 52039</strain>
    </source>
</reference>
<dbReference type="PANTHER" id="PTHR44051:SF8">
    <property type="entry name" value="GLUTATHIONE S-TRANSFERASE GSTA"/>
    <property type="match status" value="1"/>
</dbReference>
<feature type="domain" description="GST C-terminal" evidence="1">
    <location>
        <begin position="83"/>
        <end position="208"/>
    </location>
</feature>
<dbReference type="SUPFAM" id="SSF47616">
    <property type="entry name" value="GST C-terminal domain-like"/>
    <property type="match status" value="1"/>
</dbReference>
<dbReference type="InterPro" id="IPR004045">
    <property type="entry name" value="Glutathione_S-Trfase_N"/>
</dbReference>
<dbReference type="Pfam" id="PF13410">
    <property type="entry name" value="GST_C_2"/>
    <property type="match status" value="1"/>
</dbReference>
<comment type="caution">
    <text evidence="2">The sequence shown here is derived from an EMBL/GenBank/DDBJ whole genome shotgun (WGS) entry which is preliminary data.</text>
</comment>
<dbReference type="InterPro" id="IPR036282">
    <property type="entry name" value="Glutathione-S-Trfase_C_sf"/>
</dbReference>
<dbReference type="Proteomes" id="UP001595547">
    <property type="component" value="Unassembled WGS sequence"/>
</dbReference>
<evidence type="ECO:0000313" key="2">
    <source>
        <dbReference type="EMBL" id="MFC3179595.1"/>
    </source>
</evidence>
<dbReference type="Pfam" id="PF02798">
    <property type="entry name" value="GST_N"/>
    <property type="match status" value="1"/>
</dbReference>
<dbReference type="Gene3D" id="3.40.30.10">
    <property type="entry name" value="Glutaredoxin"/>
    <property type="match status" value="1"/>
</dbReference>
<keyword evidence="3" id="KW-1185">Reference proteome</keyword>
<name>A0ABV7IVV2_9RHOB</name>
<organism evidence="2 3">
    <name type="scientific">Cypionkella sinensis</name>
    <dbReference type="NCBI Taxonomy" id="1756043"/>
    <lineage>
        <taxon>Bacteria</taxon>
        <taxon>Pseudomonadati</taxon>
        <taxon>Pseudomonadota</taxon>
        <taxon>Alphaproteobacteria</taxon>
        <taxon>Rhodobacterales</taxon>
        <taxon>Paracoccaceae</taxon>
        <taxon>Cypionkella</taxon>
    </lineage>
</organism>
<proteinExistence type="predicted"/>
<evidence type="ECO:0000313" key="3">
    <source>
        <dbReference type="Proteomes" id="UP001595547"/>
    </source>
</evidence>
<accession>A0ABV7IVV2</accession>
<dbReference type="InterPro" id="IPR010987">
    <property type="entry name" value="Glutathione-S-Trfase_C-like"/>
</dbReference>
<gene>
    <name evidence="2" type="ORF">ACFOGH_01215</name>
</gene>
<evidence type="ECO:0000259" key="1">
    <source>
        <dbReference type="PROSITE" id="PS50405"/>
    </source>
</evidence>
<dbReference type="EMBL" id="JBHRTO010000001">
    <property type="protein sequence ID" value="MFC3179595.1"/>
    <property type="molecule type" value="Genomic_DNA"/>
</dbReference>
<dbReference type="SUPFAM" id="SSF52833">
    <property type="entry name" value="Thioredoxin-like"/>
    <property type="match status" value="1"/>
</dbReference>
<dbReference type="PANTHER" id="PTHR44051">
    <property type="entry name" value="GLUTATHIONE S-TRANSFERASE-RELATED"/>
    <property type="match status" value="1"/>
</dbReference>
<sequence length="208" mass="23345">MTATLYYSRNPNPRLAVAVARHLGSDVTFEFAMPFHPQYREKFRALNPSGRIPILVQDGRSLWEADAIACRLSMDAGSDFWRMGAEMPEMIRWISWGNAHFVRACDAVHFERGTKQRYGFGPIDEGAVAQGLADFRENAAQLDAHLTGRDYLLDSGLSYADFRMASYLAFNDAACLPIEDYPQIAAWYGRIAARPAWSDPFAGLNTPE</sequence>
<dbReference type="InterPro" id="IPR036249">
    <property type="entry name" value="Thioredoxin-like_sf"/>
</dbReference>
<dbReference type="CDD" id="cd00570">
    <property type="entry name" value="GST_N_family"/>
    <property type="match status" value="1"/>
</dbReference>
<dbReference type="Gene3D" id="1.20.1050.10">
    <property type="match status" value="1"/>
</dbReference>
<dbReference type="SFLD" id="SFLDS00019">
    <property type="entry name" value="Glutathione_Transferase_(cytos"/>
    <property type="match status" value="1"/>
</dbReference>
<protein>
    <submittedName>
        <fullName evidence="2">Glutathione S-transferase family protein</fullName>
    </submittedName>
</protein>